<comment type="caution">
    <text evidence="9">The sequence shown here is derived from an EMBL/GenBank/DDBJ whole genome shotgun (WGS) entry which is preliminary data.</text>
</comment>
<dbReference type="CDD" id="cd17316">
    <property type="entry name" value="MFS_SV2_like"/>
    <property type="match status" value="1"/>
</dbReference>
<sequence>MTTAAQAGTGRTVTTDIPARLDRLPWSRWHWTIVIGLGTVWILDGLEVTVVGNIAGRLSEPGSGLPITSGQVTGIAAALYVAGACLGALFWGRLTDRWGRKKLFMITLAVYLGATALTAISFDTWWFLLFRFLTGFGIGGEYAAINSAIDELIPAEYRGRVDLIINGSFWLGAVGGSLLSIVALNTDLFAANVGWRLTFALGAVLALVILLVRRHVPESPRWLMIHGRDGEAEEIVSSIERRIESERGVPLPAAEGELTIHQRRSVSFVEIGRTVFSDYRRRAVLGFSLFIGQAFLYNAITFGFGAILTTFFDVPTGHTGYYFAVIALGNFCGPLLLGKLFDTVGRRIMISSTYLLSGLLLFGTAWLFDRGSLSATTMTACWCAVLFFASAGASSAYLTVSEIFPMETRAMSIAFFYALGTAAGGISGPLLFAELTGTGKVGDTVLAFQIGAALMCAAGLVAAFLAVRAERRSLEDIAKPLTAAATKARTAVGAGAGAATASTAAAAASSGESGKPGKQGGPKGPRPPQPPGPKTATA</sequence>
<dbReference type="Pfam" id="PF00083">
    <property type="entry name" value="Sugar_tr"/>
    <property type="match status" value="1"/>
</dbReference>
<feature type="transmembrane region" description="Helical" evidence="7">
    <location>
        <begin position="193"/>
        <end position="212"/>
    </location>
</feature>
<evidence type="ECO:0000259" key="8">
    <source>
        <dbReference type="PROSITE" id="PS50850"/>
    </source>
</evidence>
<keyword evidence="5 7" id="KW-0472">Membrane</keyword>
<gene>
    <name evidence="9" type="ORF">ACKI1S_10990</name>
</gene>
<evidence type="ECO:0000256" key="7">
    <source>
        <dbReference type="SAM" id="Phobius"/>
    </source>
</evidence>
<accession>A0ABW9IG90</accession>
<comment type="subcellular location">
    <subcellularLocation>
        <location evidence="1">Cell membrane</location>
        <topology evidence="1">Multi-pass membrane protein</topology>
    </subcellularLocation>
</comment>
<feature type="region of interest" description="Disordered" evidence="6">
    <location>
        <begin position="505"/>
        <end position="538"/>
    </location>
</feature>
<proteinExistence type="predicted"/>
<dbReference type="PROSITE" id="PS50850">
    <property type="entry name" value="MFS"/>
    <property type="match status" value="1"/>
</dbReference>
<feature type="transmembrane region" description="Helical" evidence="7">
    <location>
        <begin position="128"/>
        <end position="149"/>
    </location>
</feature>
<feature type="transmembrane region" description="Helical" evidence="7">
    <location>
        <begin position="29"/>
        <end position="52"/>
    </location>
</feature>
<feature type="transmembrane region" description="Helical" evidence="7">
    <location>
        <begin position="348"/>
        <end position="368"/>
    </location>
</feature>
<feature type="transmembrane region" description="Helical" evidence="7">
    <location>
        <begin position="103"/>
        <end position="122"/>
    </location>
</feature>
<dbReference type="RefSeq" id="WP_369278384.1">
    <property type="nucleotide sequence ID" value="NZ_JBJVMW010000014.1"/>
</dbReference>
<evidence type="ECO:0000256" key="2">
    <source>
        <dbReference type="ARBA" id="ARBA00022448"/>
    </source>
</evidence>
<evidence type="ECO:0000256" key="6">
    <source>
        <dbReference type="SAM" id="MobiDB-lite"/>
    </source>
</evidence>
<organism evidence="9 10">
    <name type="scientific">Streptomyces galilaeus</name>
    <dbReference type="NCBI Taxonomy" id="33899"/>
    <lineage>
        <taxon>Bacteria</taxon>
        <taxon>Bacillati</taxon>
        <taxon>Actinomycetota</taxon>
        <taxon>Actinomycetes</taxon>
        <taxon>Kitasatosporales</taxon>
        <taxon>Streptomycetaceae</taxon>
        <taxon>Streptomyces</taxon>
    </lineage>
</organism>
<keyword evidence="10" id="KW-1185">Reference proteome</keyword>
<feature type="transmembrane region" description="Helical" evidence="7">
    <location>
        <begin position="410"/>
        <end position="433"/>
    </location>
</feature>
<evidence type="ECO:0000313" key="9">
    <source>
        <dbReference type="EMBL" id="MFM9646665.1"/>
    </source>
</evidence>
<dbReference type="EMBL" id="JBJVNE010000005">
    <property type="protein sequence ID" value="MFM9646665.1"/>
    <property type="molecule type" value="Genomic_DNA"/>
</dbReference>
<dbReference type="InterPro" id="IPR020846">
    <property type="entry name" value="MFS_dom"/>
</dbReference>
<feature type="transmembrane region" description="Helical" evidence="7">
    <location>
        <begin position="161"/>
        <end position="181"/>
    </location>
</feature>
<feature type="domain" description="Major facilitator superfamily (MFS) profile" evidence="8">
    <location>
        <begin position="33"/>
        <end position="470"/>
    </location>
</feature>
<dbReference type="Proteomes" id="UP001631993">
    <property type="component" value="Unassembled WGS sequence"/>
</dbReference>
<feature type="transmembrane region" description="Helical" evidence="7">
    <location>
        <begin position="445"/>
        <end position="467"/>
    </location>
</feature>
<keyword evidence="2" id="KW-0813">Transport</keyword>
<keyword evidence="3 7" id="KW-0812">Transmembrane</keyword>
<feature type="transmembrane region" description="Helical" evidence="7">
    <location>
        <begin position="320"/>
        <end position="341"/>
    </location>
</feature>
<name>A0ABW9IG90_STRGJ</name>
<protein>
    <submittedName>
        <fullName evidence="9">MFS transporter</fullName>
    </submittedName>
</protein>
<reference evidence="9 10" key="1">
    <citation type="submission" date="2024-12" db="EMBL/GenBank/DDBJ databases">
        <title>Forecasting of Potato common scab and diversities of Pathogenic streptomyces spp. in china.</title>
        <authorList>
            <person name="Handique U."/>
            <person name="Wu J."/>
        </authorList>
    </citation>
    <scope>NUCLEOTIDE SEQUENCE [LARGE SCALE GENOMIC DNA]</scope>
    <source>
        <strain evidence="9 10">ZRIMU1585</strain>
    </source>
</reference>
<feature type="transmembrane region" description="Helical" evidence="7">
    <location>
        <begin position="283"/>
        <end position="308"/>
    </location>
</feature>
<feature type="transmembrane region" description="Helical" evidence="7">
    <location>
        <begin position="374"/>
        <end position="398"/>
    </location>
</feature>
<dbReference type="InterPro" id="IPR036259">
    <property type="entry name" value="MFS_trans_sf"/>
</dbReference>
<dbReference type="PANTHER" id="PTHR23511">
    <property type="entry name" value="SYNAPTIC VESICLE GLYCOPROTEIN 2"/>
    <property type="match status" value="1"/>
</dbReference>
<evidence type="ECO:0000256" key="1">
    <source>
        <dbReference type="ARBA" id="ARBA00004651"/>
    </source>
</evidence>
<dbReference type="Gene3D" id="1.20.1250.20">
    <property type="entry name" value="MFS general substrate transporter like domains"/>
    <property type="match status" value="1"/>
</dbReference>
<feature type="compositionally biased region" description="Pro residues" evidence="6">
    <location>
        <begin position="524"/>
        <end position="538"/>
    </location>
</feature>
<evidence type="ECO:0000256" key="5">
    <source>
        <dbReference type="ARBA" id="ARBA00023136"/>
    </source>
</evidence>
<evidence type="ECO:0000313" key="10">
    <source>
        <dbReference type="Proteomes" id="UP001631993"/>
    </source>
</evidence>
<feature type="transmembrane region" description="Helical" evidence="7">
    <location>
        <begin position="72"/>
        <end position="91"/>
    </location>
</feature>
<keyword evidence="4 7" id="KW-1133">Transmembrane helix</keyword>
<evidence type="ECO:0000256" key="3">
    <source>
        <dbReference type="ARBA" id="ARBA00022692"/>
    </source>
</evidence>
<dbReference type="SUPFAM" id="SSF103473">
    <property type="entry name" value="MFS general substrate transporter"/>
    <property type="match status" value="1"/>
</dbReference>
<evidence type="ECO:0000256" key="4">
    <source>
        <dbReference type="ARBA" id="ARBA00022989"/>
    </source>
</evidence>
<dbReference type="InterPro" id="IPR005828">
    <property type="entry name" value="MFS_sugar_transport-like"/>
</dbReference>